<protein>
    <submittedName>
        <fullName evidence="4">Acyl-CoA thioester hydrolase YbgC</fullName>
        <ecNumber evidence="4">3.1.2.-</ecNumber>
    </submittedName>
</protein>
<dbReference type="NCBIfam" id="TIGR00051">
    <property type="entry name" value="YbgC/FadM family acyl-CoA thioesterase"/>
    <property type="match status" value="1"/>
</dbReference>
<evidence type="ECO:0000256" key="1">
    <source>
        <dbReference type="ARBA" id="ARBA00005953"/>
    </source>
</evidence>
<dbReference type="InterPro" id="IPR014166">
    <property type="entry name" value="Tol-Pal_acyl-CoA_thioesterase"/>
</dbReference>
<keyword evidence="5" id="KW-1185">Reference proteome</keyword>
<organism evidence="4 5">
    <name type="scientific">Vibrio aquimaris</name>
    <dbReference type="NCBI Taxonomy" id="2587862"/>
    <lineage>
        <taxon>Bacteria</taxon>
        <taxon>Pseudomonadati</taxon>
        <taxon>Pseudomonadota</taxon>
        <taxon>Gammaproteobacteria</taxon>
        <taxon>Vibrionales</taxon>
        <taxon>Vibrionaceae</taxon>
        <taxon>Vibrio</taxon>
    </lineage>
</organism>
<accession>A0A5P9CHU4</accession>
<gene>
    <name evidence="4" type="primary">ybgC</name>
    <name evidence="4" type="ORF">FIV01_05615</name>
</gene>
<evidence type="ECO:0000259" key="3">
    <source>
        <dbReference type="Pfam" id="PF03061"/>
    </source>
</evidence>
<dbReference type="InterPro" id="IPR006684">
    <property type="entry name" value="YbgC/YbaW"/>
</dbReference>
<dbReference type="NCBIfam" id="TIGR02799">
    <property type="entry name" value="thio_ybgC"/>
    <property type="match status" value="1"/>
</dbReference>
<dbReference type="EMBL" id="CP045350">
    <property type="protein sequence ID" value="QFT25898.1"/>
    <property type="molecule type" value="Genomic_DNA"/>
</dbReference>
<evidence type="ECO:0000313" key="5">
    <source>
        <dbReference type="Proteomes" id="UP000326936"/>
    </source>
</evidence>
<evidence type="ECO:0000256" key="2">
    <source>
        <dbReference type="ARBA" id="ARBA00022801"/>
    </source>
</evidence>
<dbReference type="Proteomes" id="UP000326936">
    <property type="component" value="Chromosome"/>
</dbReference>
<dbReference type="RefSeq" id="WP_152430110.1">
    <property type="nucleotide sequence ID" value="NZ_CBCSDK010000002.1"/>
</dbReference>
<sequence>MDINQPVFELPVTVYYEDTDIGGLAYHANYLKYFERCRSEWLTHIGVSQTSLKEQNTIFVVRHVEIDFLQGARLEDRLIVKATVAKAQKASVTFCQEIVNHDGDILCKAMVKVACIDSEKMKPIAFPQNIIMELTQSDR</sequence>
<dbReference type="EC" id="3.1.2.-" evidence="4"/>
<dbReference type="FunFam" id="3.10.129.10:FF:000004">
    <property type="entry name" value="Tol-pal system-associated acyl-CoA thioesterase"/>
    <property type="match status" value="1"/>
</dbReference>
<proteinExistence type="inferred from homology"/>
<dbReference type="CDD" id="cd00586">
    <property type="entry name" value="4HBT"/>
    <property type="match status" value="1"/>
</dbReference>
<reference evidence="4 5" key="1">
    <citation type="submission" date="2019-10" db="EMBL/GenBank/DDBJ databases">
        <title>Complete genome sequence of Vibrio sp. strain THAF100, isolated from non-filtered water from the water column of tank 6 of a marine aquarium containing stony-coral fragments. Water maintained at 26 degree C.</title>
        <authorList>
            <person name="Ruckert C."/>
            <person name="Franco A."/>
            <person name="Kalinowski J."/>
            <person name="Glaeser S."/>
        </authorList>
    </citation>
    <scope>NUCLEOTIDE SEQUENCE [LARGE SCALE GENOMIC DNA]</scope>
    <source>
        <strain evidence="4 5">THAF100</strain>
    </source>
</reference>
<keyword evidence="2 4" id="KW-0378">Hydrolase</keyword>
<dbReference type="AlphaFoldDB" id="A0A5P9CHU4"/>
<dbReference type="Gene3D" id="3.10.129.10">
    <property type="entry name" value="Hotdog Thioesterase"/>
    <property type="match status" value="1"/>
</dbReference>
<dbReference type="InterPro" id="IPR006683">
    <property type="entry name" value="Thioestr_dom"/>
</dbReference>
<dbReference type="PANTHER" id="PTHR31793:SF37">
    <property type="entry name" value="ACYL-COA THIOESTER HYDROLASE YBGC"/>
    <property type="match status" value="1"/>
</dbReference>
<dbReference type="OrthoDB" id="9808429at2"/>
<evidence type="ECO:0000313" key="4">
    <source>
        <dbReference type="EMBL" id="QFT25898.1"/>
    </source>
</evidence>
<dbReference type="PANTHER" id="PTHR31793">
    <property type="entry name" value="4-HYDROXYBENZOYL-COA THIOESTERASE FAMILY MEMBER"/>
    <property type="match status" value="1"/>
</dbReference>
<dbReference type="Pfam" id="PF03061">
    <property type="entry name" value="4HBT"/>
    <property type="match status" value="1"/>
</dbReference>
<dbReference type="InterPro" id="IPR050563">
    <property type="entry name" value="4-hydroxybenzoyl-CoA_TE"/>
</dbReference>
<comment type="similarity">
    <text evidence="1">Belongs to the 4-hydroxybenzoyl-CoA thioesterase family.</text>
</comment>
<dbReference type="InterPro" id="IPR029069">
    <property type="entry name" value="HotDog_dom_sf"/>
</dbReference>
<dbReference type="GO" id="GO:0047617">
    <property type="term" value="F:fatty acyl-CoA hydrolase activity"/>
    <property type="evidence" value="ECO:0007669"/>
    <property type="project" value="TreeGrafter"/>
</dbReference>
<feature type="domain" description="Thioesterase" evidence="3">
    <location>
        <begin position="22"/>
        <end position="105"/>
    </location>
</feature>
<dbReference type="PIRSF" id="PIRSF003230">
    <property type="entry name" value="YbgC"/>
    <property type="match status" value="1"/>
</dbReference>
<dbReference type="SUPFAM" id="SSF54637">
    <property type="entry name" value="Thioesterase/thiol ester dehydrase-isomerase"/>
    <property type="match status" value="1"/>
</dbReference>
<name>A0A5P9CHU4_9VIBR</name>
<dbReference type="KEGG" id="vaq:FIV01_05615"/>